<feature type="compositionally biased region" description="Acidic residues" evidence="4">
    <location>
        <begin position="467"/>
        <end position="482"/>
    </location>
</feature>
<dbReference type="Pfam" id="PF00533">
    <property type="entry name" value="BRCT"/>
    <property type="match status" value="1"/>
</dbReference>
<dbReference type="Gene3D" id="2.30.30.140">
    <property type="match status" value="1"/>
</dbReference>
<keyword evidence="3" id="KW-0539">Nucleus</keyword>
<feature type="region of interest" description="Disordered" evidence="4">
    <location>
        <begin position="924"/>
        <end position="957"/>
    </location>
</feature>
<feature type="region of interest" description="Disordered" evidence="4">
    <location>
        <begin position="1368"/>
        <end position="1388"/>
    </location>
</feature>
<feature type="compositionally biased region" description="Polar residues" evidence="4">
    <location>
        <begin position="269"/>
        <end position="284"/>
    </location>
</feature>
<dbReference type="InterPro" id="IPR041297">
    <property type="entry name" value="Crb2_Tudor"/>
</dbReference>
<gene>
    <name evidence="6" type="ORF">AJ80_07681</name>
</gene>
<reference evidence="6 7" key="1">
    <citation type="submission" date="2017-10" db="EMBL/GenBank/DDBJ databases">
        <title>Comparative genomics in systemic dimorphic fungi from Ajellomycetaceae.</title>
        <authorList>
            <person name="Munoz J.F."/>
            <person name="Mcewen J.G."/>
            <person name="Clay O.K."/>
            <person name="Cuomo C.A."/>
        </authorList>
    </citation>
    <scope>NUCLEOTIDE SEQUENCE [LARGE SCALE GENOMIC DNA]</scope>
    <source>
        <strain evidence="6 7">UAMH7299</strain>
    </source>
</reference>
<dbReference type="OrthoDB" id="129353at2759"/>
<dbReference type="STRING" id="1447883.A0A2B7XJS0"/>
<dbReference type="PROSITE" id="PS50172">
    <property type="entry name" value="BRCT"/>
    <property type="match status" value="1"/>
</dbReference>
<feature type="region of interest" description="Disordered" evidence="4">
    <location>
        <begin position="341"/>
        <end position="504"/>
    </location>
</feature>
<feature type="compositionally biased region" description="Basic and acidic residues" evidence="4">
    <location>
        <begin position="701"/>
        <end position="713"/>
    </location>
</feature>
<dbReference type="GO" id="GO:0005634">
    <property type="term" value="C:nucleus"/>
    <property type="evidence" value="ECO:0007669"/>
    <property type="project" value="UniProtKB-SubCell"/>
</dbReference>
<evidence type="ECO:0000256" key="2">
    <source>
        <dbReference type="ARBA" id="ARBA00022763"/>
    </source>
</evidence>
<keyword evidence="7" id="KW-1185">Reference proteome</keyword>
<evidence type="ECO:0000313" key="6">
    <source>
        <dbReference type="EMBL" id="PGH09406.1"/>
    </source>
</evidence>
<dbReference type="GO" id="GO:0042393">
    <property type="term" value="F:histone binding"/>
    <property type="evidence" value="ECO:0007669"/>
    <property type="project" value="TreeGrafter"/>
</dbReference>
<dbReference type="SMART" id="SM00292">
    <property type="entry name" value="BRCT"/>
    <property type="match status" value="1"/>
</dbReference>
<dbReference type="EMBL" id="PDNA01000153">
    <property type="protein sequence ID" value="PGH09406.1"/>
    <property type="molecule type" value="Genomic_DNA"/>
</dbReference>
<feature type="region of interest" description="Disordered" evidence="4">
    <location>
        <begin position="672"/>
        <end position="770"/>
    </location>
</feature>
<feature type="compositionally biased region" description="Polar residues" evidence="4">
    <location>
        <begin position="341"/>
        <end position="356"/>
    </location>
</feature>
<dbReference type="Pfam" id="PF18115">
    <property type="entry name" value="Tudor_3"/>
    <property type="match status" value="1"/>
</dbReference>
<feature type="region of interest" description="Disordered" evidence="4">
    <location>
        <begin position="213"/>
        <end position="284"/>
    </location>
</feature>
<dbReference type="Gene3D" id="3.40.50.10190">
    <property type="entry name" value="BRCT domain"/>
    <property type="match status" value="1"/>
</dbReference>
<feature type="compositionally biased region" description="Acidic residues" evidence="4">
    <location>
        <begin position="1368"/>
        <end position="1385"/>
    </location>
</feature>
<feature type="compositionally biased region" description="Acidic residues" evidence="4">
    <location>
        <begin position="221"/>
        <end position="231"/>
    </location>
</feature>
<dbReference type="Proteomes" id="UP000224634">
    <property type="component" value="Unassembled WGS sequence"/>
</dbReference>
<feature type="compositionally biased region" description="Polar residues" evidence="4">
    <location>
        <begin position="674"/>
        <end position="699"/>
    </location>
</feature>
<comment type="caution">
    <text evidence="6">The sequence shown here is derived from an EMBL/GenBank/DDBJ whole genome shotgun (WGS) entry which is preliminary data.</text>
</comment>
<evidence type="ECO:0000256" key="1">
    <source>
        <dbReference type="ARBA" id="ARBA00004123"/>
    </source>
</evidence>
<feature type="region of interest" description="Disordered" evidence="4">
    <location>
        <begin position="1425"/>
        <end position="1445"/>
    </location>
</feature>
<dbReference type="GO" id="GO:0045944">
    <property type="term" value="P:positive regulation of transcription by RNA polymerase II"/>
    <property type="evidence" value="ECO:0007669"/>
    <property type="project" value="TreeGrafter"/>
</dbReference>
<dbReference type="CDD" id="cd17745">
    <property type="entry name" value="BRCT_p53bp1_rpt1"/>
    <property type="match status" value="1"/>
</dbReference>
<dbReference type="FunFam" id="3.40.50.10190:FF:000083">
    <property type="entry name" value="DNA damage repair protein (Rad9)"/>
    <property type="match status" value="1"/>
</dbReference>
<dbReference type="InterPro" id="IPR001357">
    <property type="entry name" value="BRCT_dom"/>
</dbReference>
<accession>A0A2B7XJS0</accession>
<feature type="compositionally biased region" description="Basic residues" evidence="4">
    <location>
        <begin position="1429"/>
        <end position="1441"/>
    </location>
</feature>
<feature type="compositionally biased region" description="Basic and acidic residues" evidence="4">
    <location>
        <begin position="361"/>
        <end position="382"/>
    </location>
</feature>
<feature type="compositionally biased region" description="Low complexity" evidence="4">
    <location>
        <begin position="924"/>
        <end position="941"/>
    </location>
</feature>
<feature type="compositionally biased region" description="Polar residues" evidence="4">
    <location>
        <begin position="635"/>
        <end position="658"/>
    </location>
</feature>
<feature type="region of interest" description="Disordered" evidence="4">
    <location>
        <begin position="561"/>
        <end position="580"/>
    </location>
</feature>
<evidence type="ECO:0000313" key="7">
    <source>
        <dbReference type="Proteomes" id="UP000224634"/>
    </source>
</evidence>
<keyword evidence="2" id="KW-0227">DNA damage</keyword>
<evidence type="ECO:0000259" key="5">
    <source>
        <dbReference type="PROSITE" id="PS50172"/>
    </source>
</evidence>
<protein>
    <recommendedName>
        <fullName evidence="5">BRCT domain-containing protein</fullName>
    </recommendedName>
</protein>
<feature type="domain" description="BRCT" evidence="5">
    <location>
        <begin position="1150"/>
        <end position="1280"/>
    </location>
</feature>
<dbReference type="PANTHER" id="PTHR15321:SF3">
    <property type="entry name" value="TP53-BINDING PROTEIN 1"/>
    <property type="match status" value="1"/>
</dbReference>
<dbReference type="GO" id="GO:0000077">
    <property type="term" value="P:DNA damage checkpoint signaling"/>
    <property type="evidence" value="ECO:0007669"/>
    <property type="project" value="TreeGrafter"/>
</dbReference>
<dbReference type="PANTHER" id="PTHR15321">
    <property type="entry name" value="TUMOR SUPPRESSOR P53-BINDING PROTEIN 1"/>
    <property type="match status" value="1"/>
</dbReference>
<name>A0A2B7XJS0_POLH7</name>
<comment type="subcellular location">
    <subcellularLocation>
        <location evidence="1">Nucleus</location>
    </subcellularLocation>
</comment>
<feature type="region of interest" description="Disordered" evidence="4">
    <location>
        <begin position="120"/>
        <end position="160"/>
    </location>
</feature>
<feature type="region of interest" description="Disordered" evidence="4">
    <location>
        <begin position="633"/>
        <end position="659"/>
    </location>
</feature>
<dbReference type="SUPFAM" id="SSF52113">
    <property type="entry name" value="BRCT domain"/>
    <property type="match status" value="1"/>
</dbReference>
<evidence type="ECO:0000256" key="4">
    <source>
        <dbReference type="SAM" id="MobiDB-lite"/>
    </source>
</evidence>
<evidence type="ECO:0000256" key="3">
    <source>
        <dbReference type="ARBA" id="ARBA00023242"/>
    </source>
</evidence>
<organism evidence="6 7">
    <name type="scientific">Polytolypa hystricis (strain UAMH7299)</name>
    <dbReference type="NCBI Taxonomy" id="1447883"/>
    <lineage>
        <taxon>Eukaryota</taxon>
        <taxon>Fungi</taxon>
        <taxon>Dikarya</taxon>
        <taxon>Ascomycota</taxon>
        <taxon>Pezizomycotina</taxon>
        <taxon>Eurotiomycetes</taxon>
        <taxon>Eurotiomycetidae</taxon>
        <taxon>Onygenales</taxon>
        <taxon>Onygenales incertae sedis</taxon>
        <taxon>Polytolypa</taxon>
    </lineage>
</organism>
<dbReference type="InterPro" id="IPR047252">
    <property type="entry name" value="TP53BP1-like"/>
</dbReference>
<proteinExistence type="predicted"/>
<sequence length="1486" mass="163468">METQDDSLDLDYVKQIVLGAVEVCVKSEPICGCGSLPLIDTLIFAMISQEPNQLLPTNVSTVPNTLTSHRQWQAERSGSHDDAADKATGDRVPIAVETVCKHLDVDTALIPHLSPLLQQHANLNPSKDPNHQLDNQNTVPESQVKRMSQQSCSPGDTQPISQSIYDSLIQQGKLHENGFGGIGDVEGREITQKTLYEGDTGHLDLLADFVQSQTSNHNDPEDNELPDDENSDLDKVSSPTRYAPFPESQRFLDRTPAGQKNGNALDDASTPSVPRNPFSTAGEQSTDTVMGLTQVFNATQAPSSPYVHHPRQEFSSDMPSPNIPIQRRLSSTIGFSPLQTTSPAFRSAGTEPQVNYISMKESQKVREKLAEEEKLRSARNSDDASDDGFEQEDSFIQRRIRRRETDEQVQRQFAGVTAPPRPESRFCVRRGAGPASSPTAELRNSRVQAPMTVPEPEVGHTVTLEETAGDTEVETEQEDEEVLGQSYRPQQSQAEAEDDKENIENGPIMIPDNTVLAHDALSQVLDTDANAPSHQTMQKQQSGAIVCSQIINVLNSQPPVGNASGLESVPNSERGTTEPKSMPLRALVGDEADEECIPSSPPRPADHTAATEDDFTGLDTIQQTVAPTEPETIAPATSSANDAPNENTGHIIKNSSMPSRVFETPAHNKLLGANYQSTVPETSPTAQRTSFRNFMNGTPVSRDDTASPTRDDENLPDVPHFSRSGIADNLQGSGSSARRLFRPPVSDVLSSPSGRTRRSMTEIASDESPYHPAADFLPDFGLMTAEDKKFESAVKSPVHRQKRRRANDGRALYMSSPLKGGVTADELAHLHQEELDIVEDSTDAPEEQRELFSEPMFNDIPRIRQRISTRPASVWEVEASPIRTINTEKPRTFRMPQKAPIPPPRLTVRERPHIVEAVVIHNPSSSSPQLSLSSAKLSNSSRVGRPPRPKPLPPKPERALVWPNESFLPSSQVFAFFNGRPQGYYVATCVGVSQRVGPLRYLVRFEDSTAPDEVDAGGIKRLELRVNDVVKVDLLDVPSVPYVVLGFEKGDTTDGDCPKGPDGLPVLCDIFGNVTVILKPKQADSSNTDQTIKVPIVNVYFNKILWRRLEDRQYTHVLPPSVATSRLQTPVDTRVSPSLPPSRAVRSFSTLTGIFSGMAFAVSYKDNESTKAQIEEMIIRNGGRIVKEGFDELFEQPQPATTRSSVELMALADSDAGDDGLLRLTPSSEQLGFVCLITDEHSRRVKYMQALALNIPCLAGRWIKDCISKNRILAWEPYLLPAGESKFLDGAVRSRIIARNPPATARLSETIYKRPKLLAGQSVLLVMDRGKIAEQRKAYAFLTYALGASRVGRAQDLRAAIELLVQDTEDPTPDNLDEAEVEEQENDHQSVPSDWDCIYVGDHKAAAVAKRLLSDAAASGVVEALQPPKRPRGRPQKQKRRREYELSVPDDVGLDGREVEVNGRMVRILDNDFVCQSLILGSLYED</sequence>
<dbReference type="InterPro" id="IPR047249">
    <property type="entry name" value="BRCT_p53bp1-like_rpt1"/>
</dbReference>
<dbReference type="InterPro" id="IPR036420">
    <property type="entry name" value="BRCT_dom_sf"/>
</dbReference>
<feature type="compositionally biased region" description="Acidic residues" evidence="4">
    <location>
        <begin position="383"/>
        <end position="393"/>
    </location>
</feature>